<dbReference type="STRING" id="56857.A0A200PTL7"/>
<keyword evidence="2" id="KW-1185">Reference proteome</keyword>
<dbReference type="EMBL" id="MVGT01004060">
    <property type="protein sequence ID" value="OVA01550.1"/>
    <property type="molecule type" value="Genomic_DNA"/>
</dbReference>
<reference evidence="1 2" key="1">
    <citation type="journal article" date="2017" name="Mol. Plant">
        <title>The Genome of Medicinal Plant Macleaya cordata Provides New Insights into Benzylisoquinoline Alkaloids Metabolism.</title>
        <authorList>
            <person name="Liu X."/>
            <person name="Liu Y."/>
            <person name="Huang P."/>
            <person name="Ma Y."/>
            <person name="Qing Z."/>
            <person name="Tang Q."/>
            <person name="Cao H."/>
            <person name="Cheng P."/>
            <person name="Zheng Y."/>
            <person name="Yuan Z."/>
            <person name="Zhou Y."/>
            <person name="Liu J."/>
            <person name="Tang Z."/>
            <person name="Zhuo Y."/>
            <person name="Zhang Y."/>
            <person name="Yu L."/>
            <person name="Huang J."/>
            <person name="Yang P."/>
            <person name="Peng Q."/>
            <person name="Zhang J."/>
            <person name="Jiang W."/>
            <person name="Zhang Z."/>
            <person name="Lin K."/>
            <person name="Ro D.K."/>
            <person name="Chen X."/>
            <person name="Xiong X."/>
            <person name="Shang Y."/>
            <person name="Huang S."/>
            <person name="Zeng J."/>
        </authorList>
    </citation>
    <scope>NUCLEOTIDE SEQUENCE [LARGE SCALE GENOMIC DNA]</scope>
    <source>
        <strain evidence="2">cv. BLH2017</strain>
        <tissue evidence="1">Root</tissue>
    </source>
</reference>
<dbReference type="InterPro" id="IPR036691">
    <property type="entry name" value="Endo/exonu/phosph_ase_sf"/>
</dbReference>
<comment type="caution">
    <text evidence="1">The sequence shown here is derived from an EMBL/GenBank/DDBJ whole genome shotgun (WGS) entry which is preliminary data.</text>
</comment>
<accession>A0A200PTL7</accession>
<dbReference type="SUPFAM" id="SSF56219">
    <property type="entry name" value="DNase I-like"/>
    <property type="match status" value="1"/>
</dbReference>
<dbReference type="OrthoDB" id="1750221at2759"/>
<dbReference type="InParanoid" id="A0A200PTL7"/>
<evidence type="ECO:0000313" key="2">
    <source>
        <dbReference type="Proteomes" id="UP000195402"/>
    </source>
</evidence>
<evidence type="ECO:0000313" key="1">
    <source>
        <dbReference type="EMBL" id="OVA01550.1"/>
    </source>
</evidence>
<dbReference type="Proteomes" id="UP000195402">
    <property type="component" value="Unassembled WGS sequence"/>
</dbReference>
<protein>
    <recommendedName>
        <fullName evidence="3">Endonuclease/exonuclease/phosphatase</fullName>
    </recommendedName>
</protein>
<name>A0A200PTL7_MACCD</name>
<dbReference type="PANTHER" id="PTHR33710:SF71">
    <property type="entry name" value="ENDONUCLEASE_EXONUCLEASE_PHOSPHATASE DOMAIN-CONTAINING PROTEIN"/>
    <property type="match status" value="1"/>
</dbReference>
<sequence>MGDQMDAPWVILADLNTILEPSKKLGGRKMLDADDLFIKSVLNDIGLTDLGFKGPPFTWSNHRQGLAHIQVRLDRAMANND</sequence>
<gene>
    <name evidence="1" type="ORF">BVC80_4015g2</name>
</gene>
<dbReference type="AlphaFoldDB" id="A0A200PTL7"/>
<dbReference type="PANTHER" id="PTHR33710">
    <property type="entry name" value="BNAC02G09200D PROTEIN"/>
    <property type="match status" value="1"/>
</dbReference>
<dbReference type="Gene3D" id="3.60.10.10">
    <property type="entry name" value="Endonuclease/exonuclease/phosphatase"/>
    <property type="match status" value="1"/>
</dbReference>
<evidence type="ECO:0008006" key="3">
    <source>
        <dbReference type="Google" id="ProtNLM"/>
    </source>
</evidence>
<proteinExistence type="predicted"/>
<organism evidence="1 2">
    <name type="scientific">Macleaya cordata</name>
    <name type="common">Five-seeded plume-poppy</name>
    <name type="synonym">Bocconia cordata</name>
    <dbReference type="NCBI Taxonomy" id="56857"/>
    <lineage>
        <taxon>Eukaryota</taxon>
        <taxon>Viridiplantae</taxon>
        <taxon>Streptophyta</taxon>
        <taxon>Embryophyta</taxon>
        <taxon>Tracheophyta</taxon>
        <taxon>Spermatophyta</taxon>
        <taxon>Magnoliopsida</taxon>
        <taxon>Ranunculales</taxon>
        <taxon>Papaveraceae</taxon>
        <taxon>Papaveroideae</taxon>
        <taxon>Macleaya</taxon>
    </lineage>
</organism>